<feature type="region of interest" description="Disordered" evidence="1">
    <location>
        <begin position="200"/>
        <end position="260"/>
    </location>
</feature>
<dbReference type="Proteomes" id="UP000192927">
    <property type="component" value="Unassembled WGS sequence"/>
</dbReference>
<feature type="transmembrane region" description="Helical" evidence="2">
    <location>
        <begin position="85"/>
        <end position="110"/>
    </location>
</feature>
<organism evidence="3 4">
    <name type="scientific">Lasallia pustulata</name>
    <dbReference type="NCBI Taxonomy" id="136370"/>
    <lineage>
        <taxon>Eukaryota</taxon>
        <taxon>Fungi</taxon>
        <taxon>Dikarya</taxon>
        <taxon>Ascomycota</taxon>
        <taxon>Pezizomycotina</taxon>
        <taxon>Lecanoromycetes</taxon>
        <taxon>OSLEUM clade</taxon>
        <taxon>Umbilicariomycetidae</taxon>
        <taxon>Umbilicariales</taxon>
        <taxon>Umbilicariaceae</taxon>
        <taxon>Lasallia</taxon>
    </lineage>
</organism>
<dbReference type="PANTHER" id="PTHR35519">
    <property type="entry name" value="MEMBRANE PROTEINS"/>
    <property type="match status" value="1"/>
</dbReference>
<dbReference type="EMBL" id="FWEW01001285">
    <property type="protein sequence ID" value="SLM36743.1"/>
    <property type="molecule type" value="Genomic_DNA"/>
</dbReference>
<feature type="region of interest" description="Disordered" evidence="1">
    <location>
        <begin position="176"/>
        <end position="195"/>
    </location>
</feature>
<dbReference type="InterPro" id="IPR025187">
    <property type="entry name" value="DUF4112"/>
</dbReference>
<accession>A0A1W5D0T0</accession>
<dbReference type="PANTHER" id="PTHR35519:SF2">
    <property type="entry name" value="PH DOMAIN PROTEIN"/>
    <property type="match status" value="1"/>
</dbReference>
<protein>
    <recommendedName>
        <fullName evidence="5">PH domain-containing protein</fullName>
    </recommendedName>
</protein>
<reference evidence="4" key="1">
    <citation type="submission" date="2017-03" db="EMBL/GenBank/DDBJ databases">
        <authorList>
            <person name="Sharma R."/>
            <person name="Thines M."/>
        </authorList>
    </citation>
    <scope>NUCLEOTIDE SEQUENCE [LARGE SCALE GENOMIC DNA]</scope>
</reference>
<evidence type="ECO:0008006" key="5">
    <source>
        <dbReference type="Google" id="ProtNLM"/>
    </source>
</evidence>
<proteinExistence type="predicted"/>
<keyword evidence="2" id="KW-0812">Transmembrane</keyword>
<keyword evidence="2" id="KW-0472">Membrane</keyword>
<evidence type="ECO:0000256" key="2">
    <source>
        <dbReference type="SAM" id="Phobius"/>
    </source>
</evidence>
<evidence type="ECO:0000313" key="4">
    <source>
        <dbReference type="Proteomes" id="UP000192927"/>
    </source>
</evidence>
<dbReference type="AlphaFoldDB" id="A0A1W5D0T0"/>
<sequence length="260" mass="28243">MANFIAKQVSKRILKESTANNFGSQDAYYEQVPATDLNGNPTGKTVKRPRAVPEGISKHDAKILNKVKRRAHRLDSSINFCGIRLGWSAIIGIIPGLGDLLDVFMALMVYRTCCKVEDLDNNTKSKMVMNIVIDAFIGLVPVLGDFADALWRCNTKNAIELEKFLTKKGQRAKQAAIKQGNGGTQQPIFVDQPGGANMAYPGGDGALDAPPRYEASGDGSIGSKTILTRPEPAKTSDVNRGGWFAGFKTGRTQERDVERG</sequence>
<name>A0A1W5D0T0_9LECA</name>
<keyword evidence="2" id="KW-1133">Transmembrane helix</keyword>
<feature type="compositionally biased region" description="Basic and acidic residues" evidence="1">
    <location>
        <begin position="251"/>
        <end position="260"/>
    </location>
</feature>
<dbReference type="Pfam" id="PF13430">
    <property type="entry name" value="DUF4112"/>
    <property type="match status" value="1"/>
</dbReference>
<keyword evidence="4" id="KW-1185">Reference proteome</keyword>
<evidence type="ECO:0000256" key="1">
    <source>
        <dbReference type="SAM" id="MobiDB-lite"/>
    </source>
</evidence>
<evidence type="ECO:0000313" key="3">
    <source>
        <dbReference type="EMBL" id="SLM36743.1"/>
    </source>
</evidence>